<sequence>MVIRTSVINMVYKAGYLIGRSESKSKLLETARKLYSKKNTSVVQMKKMQLEFCEGVPSSKEPSEGYLPILVSEEERGFNTEEYFKHLNTKKLGQVIIYSDVMSSSHNVLDGPSLVHGLTVIPRQQTQGTGRSNNVWLSPPGCAMFSMQLHIDLKSQLGKHLPLIQHIVAISIVLAVKGFNQDIDLGIKWPNDLYVNGTIKLGGIIVTSSILSTFESQMAVCNIGVGMNLDNAHPTSCLNSIFSSNPSSPLLSYEQYFALVFNHLEQLLEGDFDEIYDLYYKHWLHTNVNVTIMSERGEAQQAKIIGIDDFGFLSVRSEEGYIFSVRPDGNTFDMLNGLIAPKHPTGVKTS</sequence>
<dbReference type="InterPro" id="IPR004143">
    <property type="entry name" value="BPL_LPL_catalytic"/>
</dbReference>
<dbReference type="Pfam" id="PF02237">
    <property type="entry name" value="BPL_C"/>
    <property type="match status" value="1"/>
</dbReference>
<dbReference type="NCBIfam" id="TIGR00121">
    <property type="entry name" value="birA_ligase"/>
    <property type="match status" value="1"/>
</dbReference>
<organism evidence="4">
    <name type="scientific">Cacopsylla melanoneura</name>
    <dbReference type="NCBI Taxonomy" id="428564"/>
    <lineage>
        <taxon>Eukaryota</taxon>
        <taxon>Metazoa</taxon>
        <taxon>Ecdysozoa</taxon>
        <taxon>Arthropoda</taxon>
        <taxon>Hexapoda</taxon>
        <taxon>Insecta</taxon>
        <taxon>Pterygota</taxon>
        <taxon>Neoptera</taxon>
        <taxon>Paraneoptera</taxon>
        <taxon>Hemiptera</taxon>
        <taxon>Sternorrhyncha</taxon>
        <taxon>Psylloidea</taxon>
        <taxon>Psyllidae</taxon>
        <taxon>Psyllinae</taxon>
        <taxon>Cacopsylla</taxon>
    </lineage>
</organism>
<dbReference type="Gene3D" id="3.30.930.10">
    <property type="entry name" value="Bira Bifunctional Protein, Domain 2"/>
    <property type="match status" value="1"/>
</dbReference>
<name>A0A8D8UV75_9HEMI</name>
<dbReference type="InterPro" id="IPR003142">
    <property type="entry name" value="BPL_C"/>
</dbReference>
<reference evidence="4" key="1">
    <citation type="submission" date="2021-05" db="EMBL/GenBank/DDBJ databases">
        <authorList>
            <person name="Alioto T."/>
            <person name="Alioto T."/>
            <person name="Gomez Garrido J."/>
        </authorList>
    </citation>
    <scope>NUCLEOTIDE SEQUENCE</scope>
</reference>
<dbReference type="InterPro" id="IPR004408">
    <property type="entry name" value="Biotin_CoA_COase_ligase"/>
</dbReference>
<protein>
    <submittedName>
        <fullName evidence="4">Biotin--protein ligase</fullName>
    </submittedName>
</protein>
<proteinExistence type="inferred from homology"/>
<dbReference type="GO" id="GO:0004077">
    <property type="term" value="F:biotin--[biotin carboxyl-carrier protein] ligase activity"/>
    <property type="evidence" value="ECO:0007669"/>
    <property type="project" value="InterPro"/>
</dbReference>
<accession>A0A8D8UV75</accession>
<keyword evidence="2 4" id="KW-0436">Ligase</keyword>
<dbReference type="SUPFAM" id="SSF55681">
    <property type="entry name" value="Class II aaRS and biotin synthetases"/>
    <property type="match status" value="1"/>
</dbReference>
<dbReference type="EMBL" id="HBUF01351160">
    <property type="protein sequence ID" value="CAG6713920.1"/>
    <property type="molecule type" value="Transcribed_RNA"/>
</dbReference>
<comment type="similarity">
    <text evidence="1">Belongs to the biotin--protein ligase family.</text>
</comment>
<dbReference type="PANTHER" id="PTHR12835">
    <property type="entry name" value="BIOTIN PROTEIN LIGASE"/>
    <property type="match status" value="1"/>
</dbReference>
<dbReference type="InterPro" id="IPR045864">
    <property type="entry name" value="aa-tRNA-synth_II/BPL/LPL"/>
</dbReference>
<feature type="domain" description="BPL/LPL catalytic" evidence="3">
    <location>
        <begin position="81"/>
        <end position="272"/>
    </location>
</feature>
<dbReference type="AlphaFoldDB" id="A0A8D8UV75"/>
<dbReference type="Pfam" id="PF03099">
    <property type="entry name" value="BPL_LplA_LipB"/>
    <property type="match status" value="1"/>
</dbReference>
<evidence type="ECO:0000259" key="3">
    <source>
        <dbReference type="PROSITE" id="PS51733"/>
    </source>
</evidence>
<dbReference type="GO" id="GO:0005737">
    <property type="term" value="C:cytoplasm"/>
    <property type="evidence" value="ECO:0007669"/>
    <property type="project" value="TreeGrafter"/>
</dbReference>
<evidence type="ECO:0000256" key="2">
    <source>
        <dbReference type="ARBA" id="ARBA00022598"/>
    </source>
</evidence>
<dbReference type="PROSITE" id="PS51733">
    <property type="entry name" value="BPL_LPL_CATALYTIC"/>
    <property type="match status" value="1"/>
</dbReference>
<evidence type="ECO:0000256" key="1">
    <source>
        <dbReference type="ARBA" id="ARBA00009934"/>
    </source>
</evidence>
<dbReference type="PANTHER" id="PTHR12835:SF5">
    <property type="entry name" value="BIOTIN--PROTEIN LIGASE"/>
    <property type="match status" value="1"/>
</dbReference>
<evidence type="ECO:0000313" key="4">
    <source>
        <dbReference type="EMBL" id="CAG6713920.1"/>
    </source>
</evidence>